<dbReference type="RefSeq" id="WP_387882794.1">
    <property type="nucleotide sequence ID" value="NZ_JBIAWJ010000001.1"/>
</dbReference>
<keyword evidence="1" id="KW-1133">Transmembrane helix</keyword>
<dbReference type="EMBL" id="JBIAWJ010000001">
    <property type="protein sequence ID" value="MFF4520240.1"/>
    <property type="molecule type" value="Genomic_DNA"/>
</dbReference>
<comment type="caution">
    <text evidence="2">The sequence shown here is derived from an EMBL/GenBank/DDBJ whole genome shotgun (WGS) entry which is preliminary data.</text>
</comment>
<evidence type="ECO:0000313" key="2">
    <source>
        <dbReference type="EMBL" id="MFF4520240.1"/>
    </source>
</evidence>
<sequence>MTTPGNRPAEPPGRIARWKARRRERAAQRAAAGKLAPTARWTLGLIGAAALGAGAVAVFITQVEAGPVALVTVGAVLLIIAVMGRRITSVSLVDGGMTFEERVEQQLSQADTPEQALEVATAATTVAPEVQKNENISLMSHAAYEEVVADRLISVFGTSVVDPRNDWRRGSRPGYDLLVTREGKRVGVEILFGDPSRPVDGRRVTDRLLYAFTQPDLDALVIVCNQQEPSRSFLERVSGLVPQDKGFQYVRWADDTDTPALRQTVEEQL</sequence>
<feature type="transmembrane region" description="Helical" evidence="1">
    <location>
        <begin position="66"/>
        <end position="84"/>
    </location>
</feature>
<proteinExistence type="predicted"/>
<keyword evidence="1" id="KW-0812">Transmembrane</keyword>
<organism evidence="2 3">
    <name type="scientific">Streptomyces bluensis</name>
    <dbReference type="NCBI Taxonomy" id="33897"/>
    <lineage>
        <taxon>Bacteria</taxon>
        <taxon>Bacillati</taxon>
        <taxon>Actinomycetota</taxon>
        <taxon>Actinomycetes</taxon>
        <taxon>Kitasatosporales</taxon>
        <taxon>Streptomycetaceae</taxon>
        <taxon>Streptomyces</taxon>
    </lineage>
</organism>
<reference evidence="2 3" key="1">
    <citation type="submission" date="2024-10" db="EMBL/GenBank/DDBJ databases">
        <title>The Natural Products Discovery Center: Release of the First 8490 Sequenced Strains for Exploring Actinobacteria Biosynthetic Diversity.</title>
        <authorList>
            <person name="Kalkreuter E."/>
            <person name="Kautsar S.A."/>
            <person name="Yang D."/>
            <person name="Bader C.D."/>
            <person name="Teijaro C.N."/>
            <person name="Fluegel L."/>
            <person name="Davis C.M."/>
            <person name="Simpson J.R."/>
            <person name="Lauterbach L."/>
            <person name="Steele A.D."/>
            <person name="Gui C."/>
            <person name="Meng S."/>
            <person name="Li G."/>
            <person name="Viehrig K."/>
            <person name="Ye F."/>
            <person name="Su P."/>
            <person name="Kiefer A.F."/>
            <person name="Nichols A."/>
            <person name="Cepeda A.J."/>
            <person name="Yan W."/>
            <person name="Fan B."/>
            <person name="Jiang Y."/>
            <person name="Adhikari A."/>
            <person name="Zheng C.-J."/>
            <person name="Schuster L."/>
            <person name="Cowan T.M."/>
            <person name="Smanski M.J."/>
            <person name="Chevrette M.G."/>
            <person name="De Carvalho L.P.S."/>
            <person name="Shen B."/>
        </authorList>
    </citation>
    <scope>NUCLEOTIDE SEQUENCE [LARGE SCALE GENOMIC DNA]</scope>
    <source>
        <strain evidence="2 3">NPDC001390</strain>
    </source>
</reference>
<gene>
    <name evidence="2" type="ORF">ACFY1D_02000</name>
</gene>
<evidence type="ECO:0000313" key="3">
    <source>
        <dbReference type="Proteomes" id="UP001602058"/>
    </source>
</evidence>
<protein>
    <recommendedName>
        <fullName evidence="4">Restriction endonuclease type IV Mrr domain-containing protein</fullName>
    </recommendedName>
</protein>
<evidence type="ECO:0000256" key="1">
    <source>
        <dbReference type="SAM" id="Phobius"/>
    </source>
</evidence>
<evidence type="ECO:0008006" key="4">
    <source>
        <dbReference type="Google" id="ProtNLM"/>
    </source>
</evidence>
<keyword evidence="3" id="KW-1185">Reference proteome</keyword>
<dbReference type="Proteomes" id="UP001602058">
    <property type="component" value="Unassembled WGS sequence"/>
</dbReference>
<keyword evidence="1" id="KW-0472">Membrane</keyword>
<feature type="transmembrane region" description="Helical" evidence="1">
    <location>
        <begin position="41"/>
        <end position="60"/>
    </location>
</feature>
<name>A0ABW6U9Z1_9ACTN</name>
<accession>A0ABW6U9Z1</accession>